<dbReference type="EMBL" id="HBJA01080409">
    <property type="protein sequence ID" value="CAE0816966.1"/>
    <property type="molecule type" value="Transcribed_RNA"/>
</dbReference>
<dbReference type="InterPro" id="IPR035810">
    <property type="entry name" value="PEBP_euk"/>
</dbReference>
<protein>
    <recommendedName>
        <fullName evidence="4">Phosphatidylethanolamine-binding protein</fullName>
    </recommendedName>
</protein>
<dbReference type="AlphaFoldDB" id="A0A6T2BPU0"/>
<dbReference type="EMBL" id="HBJA01080408">
    <property type="protein sequence ID" value="CAE0816965.1"/>
    <property type="molecule type" value="Transcribed_RNA"/>
</dbReference>
<evidence type="ECO:0008006" key="4">
    <source>
        <dbReference type="Google" id="ProtNLM"/>
    </source>
</evidence>
<organism evidence="3">
    <name type="scientific">Eutreptiella gymnastica</name>
    <dbReference type="NCBI Taxonomy" id="73025"/>
    <lineage>
        <taxon>Eukaryota</taxon>
        <taxon>Discoba</taxon>
        <taxon>Euglenozoa</taxon>
        <taxon>Euglenida</taxon>
        <taxon>Spirocuta</taxon>
        <taxon>Euglenophyceae</taxon>
        <taxon>Eutreptiales</taxon>
        <taxon>Eutreptiaceae</taxon>
        <taxon>Eutreptiella</taxon>
    </lineage>
</organism>
<evidence type="ECO:0000256" key="1">
    <source>
        <dbReference type="SAM" id="MobiDB-lite"/>
    </source>
</evidence>
<evidence type="ECO:0000313" key="2">
    <source>
        <dbReference type="EMBL" id="CAE0816965.1"/>
    </source>
</evidence>
<feature type="compositionally biased region" description="Basic and acidic residues" evidence="1">
    <location>
        <begin position="371"/>
        <end position="385"/>
    </location>
</feature>
<reference evidence="3" key="1">
    <citation type="submission" date="2021-01" db="EMBL/GenBank/DDBJ databases">
        <authorList>
            <person name="Corre E."/>
            <person name="Pelletier E."/>
            <person name="Niang G."/>
            <person name="Scheremetjew M."/>
            <person name="Finn R."/>
            <person name="Kale V."/>
            <person name="Holt S."/>
            <person name="Cochrane G."/>
            <person name="Meng A."/>
            <person name="Brown T."/>
            <person name="Cohen L."/>
        </authorList>
    </citation>
    <scope>NUCLEOTIDE SEQUENCE</scope>
    <source>
        <strain evidence="3">CCMP1594</strain>
    </source>
</reference>
<dbReference type="Gene3D" id="3.90.280.10">
    <property type="entry name" value="PEBP-like"/>
    <property type="match status" value="1"/>
</dbReference>
<dbReference type="PANTHER" id="PTHR11362:SF82">
    <property type="entry name" value="PHOSPHATIDYLETHANOLAMINE-BINDING PROTEIN 4"/>
    <property type="match status" value="1"/>
</dbReference>
<dbReference type="InterPro" id="IPR008914">
    <property type="entry name" value="PEBP"/>
</dbReference>
<gene>
    <name evidence="2" type="ORF">EGYM00163_LOCUS28126</name>
    <name evidence="3" type="ORF">EGYM00163_LOCUS28127</name>
</gene>
<evidence type="ECO:0000313" key="3">
    <source>
        <dbReference type="EMBL" id="CAE0816966.1"/>
    </source>
</evidence>
<feature type="compositionally biased region" description="Basic residues" evidence="1">
    <location>
        <begin position="386"/>
        <end position="405"/>
    </location>
</feature>
<dbReference type="PANTHER" id="PTHR11362">
    <property type="entry name" value="PHOSPHATIDYLETHANOLAMINE-BINDING PROTEIN"/>
    <property type="match status" value="1"/>
</dbReference>
<sequence>MKKLFHHGRHLQALCLRAKTTKGASADAPDVIPAFIGDTGLELTDLMTDLGNRLQTEWVQPPEYDNEEDTPQYFTDYRPEDLVVRIDVLKAGTPRWPLLPEVDVRKLSNVEWASETRQQMNAAYCAKYDITPTIFPALNFDVNLNVRFGDMYWHSAFFGNYLQPSEVQTAPEIHISADPTDDIPEGSLFTLVMFTPDYPFRTSPEDGHLLHWMVCNVPLGSNASFDTVVDYMPPLPTEYAGHFRYLFALFKQDGRLTLPEQSPADHYPLNQRRNFFLHATRPYNTPQDMNIMHVQQSLPAHPTALTFFHCSYDWEVSEYYQTHQLEEPIYTPEDLLQKALMYEKYSEDQRFDAFQRTPDWQKIWPETYRRYEPSEPEKAPDMWERHKGRRKAGLKSRGRKPKRYR</sequence>
<feature type="region of interest" description="Disordered" evidence="1">
    <location>
        <begin position="371"/>
        <end position="405"/>
    </location>
</feature>
<dbReference type="CDD" id="cd00866">
    <property type="entry name" value="PEBP_euk"/>
    <property type="match status" value="1"/>
</dbReference>
<dbReference type="Pfam" id="PF01161">
    <property type="entry name" value="PBP"/>
    <property type="match status" value="1"/>
</dbReference>
<dbReference type="InterPro" id="IPR036610">
    <property type="entry name" value="PEBP-like_sf"/>
</dbReference>
<dbReference type="SUPFAM" id="SSF49777">
    <property type="entry name" value="PEBP-like"/>
    <property type="match status" value="1"/>
</dbReference>
<proteinExistence type="predicted"/>
<accession>A0A6T2BPU0</accession>
<name>A0A6T2BPU0_9EUGL</name>